<comment type="caution">
    <text evidence="8">The sequence shown here is derived from an EMBL/GenBank/DDBJ whole genome shotgun (WGS) entry which is preliminary data.</text>
</comment>
<comment type="subcellular location">
    <subcellularLocation>
        <location evidence="1">Cell membrane</location>
        <topology evidence="1">Multi-pass membrane protein</topology>
    </subcellularLocation>
</comment>
<keyword evidence="4 6" id="KW-1133">Transmembrane helix</keyword>
<evidence type="ECO:0000256" key="6">
    <source>
        <dbReference type="SAM" id="Phobius"/>
    </source>
</evidence>
<dbReference type="Proteomes" id="UP000225108">
    <property type="component" value="Unassembled WGS sequence"/>
</dbReference>
<protein>
    <recommendedName>
        <fullName evidence="7">RDD domain-containing protein</fullName>
    </recommendedName>
</protein>
<dbReference type="RefSeq" id="WP_099384292.1">
    <property type="nucleotide sequence ID" value="NZ_PEBD01000010.1"/>
</dbReference>
<evidence type="ECO:0000256" key="1">
    <source>
        <dbReference type="ARBA" id="ARBA00004651"/>
    </source>
</evidence>
<dbReference type="AlphaFoldDB" id="A0A2G3PJM5"/>
<dbReference type="PANTHER" id="PTHR36115">
    <property type="entry name" value="PROLINE-RICH ANTIGEN HOMOLOG-RELATED"/>
    <property type="match status" value="1"/>
</dbReference>
<keyword evidence="5 6" id="KW-0472">Membrane</keyword>
<keyword evidence="2" id="KW-1003">Cell membrane</keyword>
<evidence type="ECO:0000256" key="2">
    <source>
        <dbReference type="ARBA" id="ARBA00022475"/>
    </source>
</evidence>
<dbReference type="InterPro" id="IPR016795">
    <property type="entry name" value="UCP021697"/>
</dbReference>
<evidence type="ECO:0000313" key="8">
    <source>
        <dbReference type="EMBL" id="PHV66011.1"/>
    </source>
</evidence>
<evidence type="ECO:0000313" key="9">
    <source>
        <dbReference type="Proteomes" id="UP000225108"/>
    </source>
</evidence>
<gene>
    <name evidence="8" type="ORF">CSW57_20375</name>
</gene>
<dbReference type="InterPro" id="IPR051791">
    <property type="entry name" value="Pra-immunoreactive"/>
</dbReference>
<sequence>MGRITGSWLSGPQSALHDGVDDGTYRGEQLGLPESGPGALASSWHRCVGLLVDWLMCGGISLLFVQDLQSSSLSTIVLLVWFVVGALTLTAFGFTPGQFITGLRVARVDGGERVGLLRSLGRQILIVFLVPPLINDADGRGLHDRATGTALVRTR</sequence>
<accession>A0A2G3PJM5</accession>
<evidence type="ECO:0000259" key="7">
    <source>
        <dbReference type="Pfam" id="PF06271"/>
    </source>
</evidence>
<dbReference type="Pfam" id="PF06271">
    <property type="entry name" value="RDD"/>
    <property type="match status" value="1"/>
</dbReference>
<organism evidence="8 9">
    <name type="scientific">Williamsia marianensis</name>
    <dbReference type="NCBI Taxonomy" id="85044"/>
    <lineage>
        <taxon>Bacteria</taxon>
        <taxon>Bacillati</taxon>
        <taxon>Actinomycetota</taxon>
        <taxon>Actinomycetes</taxon>
        <taxon>Mycobacteriales</taxon>
        <taxon>Nocardiaceae</taxon>
        <taxon>Williamsia</taxon>
    </lineage>
</organism>
<evidence type="ECO:0000256" key="3">
    <source>
        <dbReference type="ARBA" id="ARBA00022692"/>
    </source>
</evidence>
<dbReference type="EMBL" id="PEBD01000010">
    <property type="protein sequence ID" value="PHV66011.1"/>
    <property type="molecule type" value="Genomic_DNA"/>
</dbReference>
<dbReference type="GO" id="GO:0005886">
    <property type="term" value="C:plasma membrane"/>
    <property type="evidence" value="ECO:0007669"/>
    <property type="project" value="UniProtKB-SubCell"/>
</dbReference>
<feature type="transmembrane region" description="Helical" evidence="6">
    <location>
        <begin position="72"/>
        <end position="94"/>
    </location>
</feature>
<keyword evidence="3 6" id="KW-0812">Transmembrane</keyword>
<proteinExistence type="predicted"/>
<reference evidence="8 9" key="1">
    <citation type="submission" date="2017-10" db="EMBL/GenBank/DDBJ databases">
        <title>The draft genome sequence of Williamsia sp. BULT 1.1 isolated from the semi-arid grassland soils from South Africa.</title>
        <authorList>
            <person name="Kabwe M.H."/>
            <person name="Govender N."/>
            <person name="Mutseka Lunga P."/>
            <person name="Vikram S."/>
            <person name="Makhalanyane T.P."/>
        </authorList>
    </citation>
    <scope>NUCLEOTIDE SEQUENCE [LARGE SCALE GENOMIC DNA]</scope>
    <source>
        <strain evidence="8 9">BULT 1.1</strain>
    </source>
</reference>
<evidence type="ECO:0000256" key="5">
    <source>
        <dbReference type="ARBA" id="ARBA00023136"/>
    </source>
</evidence>
<name>A0A2G3PJM5_WILMA</name>
<evidence type="ECO:0000256" key="4">
    <source>
        <dbReference type="ARBA" id="ARBA00022989"/>
    </source>
</evidence>
<dbReference type="PANTHER" id="PTHR36115:SF6">
    <property type="entry name" value="PROLINE-RICH ANTIGEN HOMOLOG"/>
    <property type="match status" value="1"/>
</dbReference>
<dbReference type="InterPro" id="IPR010432">
    <property type="entry name" value="RDD"/>
</dbReference>
<feature type="domain" description="RDD" evidence="7">
    <location>
        <begin position="41"/>
        <end position="129"/>
    </location>
</feature>
<dbReference type="PIRSF" id="PIRSF021697">
    <property type="entry name" value="UCP021697"/>
    <property type="match status" value="1"/>
</dbReference>
<feature type="transmembrane region" description="Helical" evidence="6">
    <location>
        <begin position="47"/>
        <end position="66"/>
    </location>
</feature>